<protein>
    <submittedName>
        <fullName evidence="2">Bro-N domain-containing protein</fullName>
    </submittedName>
</protein>
<organism evidence="2 3">
    <name type="scientific">Pannonibacter anstelovis</name>
    <dbReference type="NCBI Taxonomy" id="3121537"/>
    <lineage>
        <taxon>Bacteria</taxon>
        <taxon>Pseudomonadati</taxon>
        <taxon>Pseudomonadota</taxon>
        <taxon>Alphaproteobacteria</taxon>
        <taxon>Hyphomicrobiales</taxon>
        <taxon>Stappiaceae</taxon>
        <taxon>Pannonibacter</taxon>
    </lineage>
</organism>
<dbReference type="RefSeq" id="WP_334252100.1">
    <property type="nucleotide sequence ID" value="NZ_JBAKBE010000008.1"/>
</dbReference>
<comment type="caution">
    <text evidence="2">The sequence shown here is derived from an EMBL/GenBank/DDBJ whole genome shotgun (WGS) entry which is preliminary data.</text>
</comment>
<evidence type="ECO:0000259" key="1">
    <source>
        <dbReference type="PROSITE" id="PS51750"/>
    </source>
</evidence>
<name>A0ABU7ZSB8_9HYPH</name>
<dbReference type="EMBL" id="JBAKBE010000008">
    <property type="protein sequence ID" value="MEH0097397.1"/>
    <property type="molecule type" value="Genomic_DNA"/>
</dbReference>
<dbReference type="PANTHER" id="PTHR36180">
    <property type="entry name" value="DNA-BINDING PROTEIN-RELATED-RELATED"/>
    <property type="match status" value="1"/>
</dbReference>
<accession>A0ABU7ZSB8</accession>
<dbReference type="Pfam" id="PF02498">
    <property type="entry name" value="Bro-N"/>
    <property type="match status" value="1"/>
</dbReference>
<dbReference type="Proteomes" id="UP001380822">
    <property type="component" value="Unassembled WGS sequence"/>
</dbReference>
<proteinExistence type="predicted"/>
<reference evidence="2 3" key="1">
    <citation type="submission" date="2024-02" db="EMBL/GenBank/DDBJ databases">
        <title>A new putative Pannonibacter species isolated from two cases of bloodstream infections in paediatric patients.</title>
        <authorList>
            <person name="Castellana S."/>
            <person name="De Laurentiis V."/>
            <person name="Grassi M."/>
            <person name="De Leonardis F."/>
            <person name="Mosca A."/>
            <person name="De Carlo C."/>
            <person name="Sparapano E."/>
            <person name="Ronga L."/>
            <person name="Santacroce L."/>
            <person name="Chironna M."/>
            <person name="De Robertis A."/>
            <person name="Bianco A."/>
            <person name="Del Sambro L."/>
            <person name="Capozzi L."/>
            <person name="Parisi A."/>
        </authorList>
    </citation>
    <scope>NUCLEOTIDE SEQUENCE [LARGE SCALE GENOMIC DNA]</scope>
    <source>
        <strain evidence="2 3">Pt2</strain>
    </source>
</reference>
<gene>
    <name evidence="2" type="ORF">V6L76_14120</name>
</gene>
<sequence length="147" mass="16760">MTNLTTFNYLSNTVRVVEIDGQPWFVTKDVCELLGYRPHPNGGYQNALRLVSTDEKKVLEKSHSSGEWVLFEGTAARASLISESGLYKLIVRSDKPEARKFQDWVTREVLPAIRKDGMYVAGEEKLKTECPVAERQRLARWRKSTGL</sequence>
<dbReference type="PROSITE" id="PS51750">
    <property type="entry name" value="BRO_N"/>
    <property type="match status" value="1"/>
</dbReference>
<dbReference type="SMART" id="SM01040">
    <property type="entry name" value="Bro-N"/>
    <property type="match status" value="1"/>
</dbReference>
<feature type="domain" description="Bro-N" evidence="1">
    <location>
        <begin position="1"/>
        <end position="117"/>
    </location>
</feature>
<dbReference type="InterPro" id="IPR003497">
    <property type="entry name" value="BRO_N_domain"/>
</dbReference>
<keyword evidence="3" id="KW-1185">Reference proteome</keyword>
<evidence type="ECO:0000313" key="3">
    <source>
        <dbReference type="Proteomes" id="UP001380822"/>
    </source>
</evidence>
<evidence type="ECO:0000313" key="2">
    <source>
        <dbReference type="EMBL" id="MEH0097397.1"/>
    </source>
</evidence>
<dbReference type="PANTHER" id="PTHR36180:SF2">
    <property type="entry name" value="BRO FAMILY PROTEIN"/>
    <property type="match status" value="1"/>
</dbReference>